<evidence type="ECO:0000313" key="3">
    <source>
        <dbReference type="Proteomes" id="UP000053676"/>
    </source>
</evidence>
<protein>
    <recommendedName>
        <fullName evidence="4">C-type lectin domain-containing protein</fullName>
    </recommendedName>
</protein>
<dbReference type="OrthoDB" id="428111at2759"/>
<dbReference type="Gene3D" id="3.10.100.10">
    <property type="entry name" value="Mannose-Binding Protein A, subunit A"/>
    <property type="match status" value="1"/>
</dbReference>
<dbReference type="STRING" id="51031.W2SWE9"/>
<accession>W2SWE9</accession>
<evidence type="ECO:0000313" key="2">
    <source>
        <dbReference type="EMBL" id="ETN73823.1"/>
    </source>
</evidence>
<keyword evidence="3" id="KW-1185">Reference proteome</keyword>
<sequence>MIVRDVTLSFILFIPGFLSFIDDSKCPSSWTPSGDSCIKPFLRPLSSSEAEKTCVAEGGILLDCDRSGMVDDVADILRGFYDNGLHESTWLVSRRGGETPRAINRQSGKNYK</sequence>
<dbReference type="OMA" id="WERGFES"/>
<dbReference type="KEGG" id="nai:NECAME_04215"/>
<dbReference type="Proteomes" id="UP000053676">
    <property type="component" value="Unassembled WGS sequence"/>
</dbReference>
<keyword evidence="1" id="KW-0732">Signal</keyword>
<gene>
    <name evidence="2" type="ORF">NECAME_04215</name>
</gene>
<feature type="signal peptide" evidence="1">
    <location>
        <begin position="1"/>
        <end position="19"/>
    </location>
</feature>
<organism evidence="2 3">
    <name type="scientific">Necator americanus</name>
    <name type="common">Human hookworm</name>
    <dbReference type="NCBI Taxonomy" id="51031"/>
    <lineage>
        <taxon>Eukaryota</taxon>
        <taxon>Metazoa</taxon>
        <taxon>Ecdysozoa</taxon>
        <taxon>Nematoda</taxon>
        <taxon>Chromadorea</taxon>
        <taxon>Rhabditida</taxon>
        <taxon>Rhabditina</taxon>
        <taxon>Rhabditomorpha</taxon>
        <taxon>Strongyloidea</taxon>
        <taxon>Ancylostomatidae</taxon>
        <taxon>Bunostominae</taxon>
        <taxon>Necator</taxon>
    </lineage>
</organism>
<dbReference type="InterPro" id="IPR016186">
    <property type="entry name" value="C-type_lectin-like/link_sf"/>
</dbReference>
<feature type="chain" id="PRO_5004824993" description="C-type lectin domain-containing protein" evidence="1">
    <location>
        <begin position="20"/>
        <end position="112"/>
    </location>
</feature>
<feature type="non-terminal residue" evidence="2">
    <location>
        <position position="112"/>
    </location>
</feature>
<proteinExistence type="predicted"/>
<dbReference type="SUPFAM" id="SSF56436">
    <property type="entry name" value="C-type lectin-like"/>
    <property type="match status" value="1"/>
</dbReference>
<dbReference type="AlphaFoldDB" id="W2SWE9"/>
<reference evidence="3" key="1">
    <citation type="journal article" date="2014" name="Nat. Genet.">
        <title>Genome of the human hookworm Necator americanus.</title>
        <authorList>
            <person name="Tang Y.T."/>
            <person name="Gao X."/>
            <person name="Rosa B.A."/>
            <person name="Abubucker S."/>
            <person name="Hallsworth-Pepin K."/>
            <person name="Martin J."/>
            <person name="Tyagi R."/>
            <person name="Heizer E."/>
            <person name="Zhang X."/>
            <person name="Bhonagiri-Palsikar V."/>
            <person name="Minx P."/>
            <person name="Warren W.C."/>
            <person name="Wang Q."/>
            <person name="Zhan B."/>
            <person name="Hotez P.J."/>
            <person name="Sternberg P.W."/>
            <person name="Dougall A."/>
            <person name="Gaze S.T."/>
            <person name="Mulvenna J."/>
            <person name="Sotillo J."/>
            <person name="Ranganathan S."/>
            <person name="Rabelo E.M."/>
            <person name="Wilson R.K."/>
            <person name="Felgner P.L."/>
            <person name="Bethony J."/>
            <person name="Hawdon J.M."/>
            <person name="Gasser R.B."/>
            <person name="Loukas A."/>
            <person name="Mitreva M."/>
        </authorList>
    </citation>
    <scope>NUCLEOTIDE SEQUENCE [LARGE SCALE GENOMIC DNA]</scope>
</reference>
<evidence type="ECO:0000256" key="1">
    <source>
        <dbReference type="SAM" id="SignalP"/>
    </source>
</evidence>
<dbReference type="EMBL" id="KI660409">
    <property type="protein sequence ID" value="ETN73823.1"/>
    <property type="molecule type" value="Genomic_DNA"/>
</dbReference>
<evidence type="ECO:0008006" key="4">
    <source>
        <dbReference type="Google" id="ProtNLM"/>
    </source>
</evidence>
<name>W2SWE9_NECAM</name>
<dbReference type="InterPro" id="IPR016187">
    <property type="entry name" value="CTDL_fold"/>
</dbReference>